<dbReference type="CDD" id="cd00130">
    <property type="entry name" value="PAS"/>
    <property type="match status" value="1"/>
</dbReference>
<dbReference type="InterPro" id="IPR004089">
    <property type="entry name" value="MCPsignal_dom"/>
</dbReference>
<evidence type="ECO:0000256" key="3">
    <source>
        <dbReference type="PROSITE-ProRule" id="PRU00284"/>
    </source>
</evidence>
<keyword evidence="1 3" id="KW-0807">Transducer</keyword>
<sequence length="651" mass="70810">MDIASFNSESITTDNFPDGNMLPSEVDSLAGVLERISEGRDFKALELSLSSDLSLRLLSAIKRAFGSYIEQNKLGRLALEAVHSNPVPMLLYDPGGNIVDLNRAFIDMSGYSEDKLRSMNIRDFKAVSDEGAGFKACLERRSAVKSYQNVSLPTGEKFIDQRLTPISGSSGEIEFIFGTYIDQTKIISRYIYTDGCIEKMIFNLELLSAGSTAFDYSLPEGNEYTGRLEKKFAGMNDQLRLAKGEIDLLLDDSVHLTEAAVMGDLSYRVDESKHPGDFGRVISGINRALDYVSGPVSETVRVANAYSCKNFGTRFSEKIDVRGDFQALKSALNSVGVDIGQAMNEVNTAVNELADYSAGTSESIKEVQKAIEKVAENTQELSMDSGKQLDSIDNVAMAVTDLSASIEEIASQSYEVKEIASRVIESGGKARGMGEEASDKMKSVESVARESVERISGLNGRMHEINDIVKLINEISGQTNLLALNAAIEAARAGEHGRGFAVVAREVKSLAGESKKATADIEKLISEIQKESADTVLSMNNAYEEIGEGIDSVRRTLEVLNEIVVSADQASYGIIEISGTTEIQAHSTNKVMSLMEEANVLTKENLSRIEDVAASSEEVLMSAEEISESTEEVAAMSGELNALIHTFRFRC</sequence>
<dbReference type="GO" id="GO:0007165">
    <property type="term" value="P:signal transduction"/>
    <property type="evidence" value="ECO:0007669"/>
    <property type="project" value="UniProtKB-KW"/>
</dbReference>
<dbReference type="SMART" id="SM00283">
    <property type="entry name" value="MA"/>
    <property type="match status" value="1"/>
</dbReference>
<dbReference type="RefSeq" id="WP_004077084.1">
    <property type="nucleotide sequence ID" value="NZ_CM001436.1"/>
</dbReference>
<dbReference type="Pfam" id="PF00989">
    <property type="entry name" value="PAS"/>
    <property type="match status" value="1"/>
</dbReference>
<dbReference type="SMART" id="SM00091">
    <property type="entry name" value="PAS"/>
    <property type="match status" value="1"/>
</dbReference>
<dbReference type="CDD" id="cd11386">
    <property type="entry name" value="MCP_signal"/>
    <property type="match status" value="1"/>
</dbReference>
<dbReference type="Gene3D" id="1.20.120.1530">
    <property type="match status" value="1"/>
</dbReference>
<dbReference type="InParanoid" id="H1Z166"/>
<comment type="similarity">
    <text evidence="2">Belongs to the methyl-accepting chemotaxis (MCP) protein family.</text>
</comment>
<dbReference type="NCBIfam" id="TIGR00229">
    <property type="entry name" value="sensory_box"/>
    <property type="match status" value="1"/>
</dbReference>
<dbReference type="PANTHER" id="PTHR32089:SF112">
    <property type="entry name" value="LYSOZYME-LIKE PROTEIN-RELATED"/>
    <property type="match status" value="1"/>
</dbReference>
<dbReference type="PROSITE" id="PS50111">
    <property type="entry name" value="CHEMOTAXIS_TRANSDUC_2"/>
    <property type="match status" value="1"/>
</dbReference>
<dbReference type="Pfam" id="PF00015">
    <property type="entry name" value="MCPsignal"/>
    <property type="match status" value="1"/>
</dbReference>
<evidence type="ECO:0000256" key="2">
    <source>
        <dbReference type="ARBA" id="ARBA00029447"/>
    </source>
</evidence>
<evidence type="ECO:0000313" key="6">
    <source>
        <dbReference type="Proteomes" id="UP000005741"/>
    </source>
</evidence>
<dbReference type="PANTHER" id="PTHR32089">
    <property type="entry name" value="METHYL-ACCEPTING CHEMOTAXIS PROTEIN MCPB"/>
    <property type="match status" value="1"/>
</dbReference>
<evidence type="ECO:0000313" key="5">
    <source>
        <dbReference type="EMBL" id="EHQ35333.1"/>
    </source>
</evidence>
<dbReference type="SUPFAM" id="SSF58104">
    <property type="entry name" value="Methyl-accepting chemotaxis protein (MCP) signaling domain"/>
    <property type="match status" value="1"/>
</dbReference>
<dbReference type="SUPFAM" id="SSF55785">
    <property type="entry name" value="PYP-like sensor domain (PAS domain)"/>
    <property type="match status" value="1"/>
</dbReference>
<evidence type="ECO:0000259" key="4">
    <source>
        <dbReference type="PROSITE" id="PS50111"/>
    </source>
</evidence>
<dbReference type="STRING" id="937775.Metlim_1223"/>
<dbReference type="EMBL" id="CM001436">
    <property type="protein sequence ID" value="EHQ35333.1"/>
    <property type="molecule type" value="Genomic_DNA"/>
</dbReference>
<dbReference type="AlphaFoldDB" id="H1Z166"/>
<name>H1Z166_9EURY</name>
<accession>H1Z166</accession>
<dbReference type="Gene3D" id="3.30.450.20">
    <property type="entry name" value="PAS domain"/>
    <property type="match status" value="1"/>
</dbReference>
<organism evidence="5 6">
    <name type="scientific">Methanoplanus limicola DSM 2279</name>
    <dbReference type="NCBI Taxonomy" id="937775"/>
    <lineage>
        <taxon>Archaea</taxon>
        <taxon>Methanobacteriati</taxon>
        <taxon>Methanobacteriota</taxon>
        <taxon>Stenosarchaea group</taxon>
        <taxon>Methanomicrobia</taxon>
        <taxon>Methanomicrobiales</taxon>
        <taxon>Methanomicrobiaceae</taxon>
        <taxon>Methanoplanus</taxon>
    </lineage>
</organism>
<dbReference type="Proteomes" id="UP000005741">
    <property type="component" value="Chromosome"/>
</dbReference>
<dbReference type="Gene3D" id="1.10.287.950">
    <property type="entry name" value="Methyl-accepting chemotaxis protein"/>
    <property type="match status" value="1"/>
</dbReference>
<dbReference type="InterPro" id="IPR000014">
    <property type="entry name" value="PAS"/>
</dbReference>
<reference evidence="5 6" key="1">
    <citation type="submission" date="2011-10" db="EMBL/GenBank/DDBJ databases">
        <title>The Improved High-Quality Draft genome of Methanoplanus limicola DSM 2279.</title>
        <authorList>
            <consortium name="US DOE Joint Genome Institute (JGI-PGF)"/>
            <person name="Lucas S."/>
            <person name="Copeland A."/>
            <person name="Lapidus A."/>
            <person name="Glavina del Rio T."/>
            <person name="Dalin E."/>
            <person name="Tice H."/>
            <person name="Bruce D."/>
            <person name="Goodwin L."/>
            <person name="Pitluck S."/>
            <person name="Peters L."/>
            <person name="Mikhailova N."/>
            <person name="Lu M."/>
            <person name="Kyrpides N."/>
            <person name="Mavromatis K."/>
            <person name="Ivanova N."/>
            <person name="Markowitz V."/>
            <person name="Cheng J.-F."/>
            <person name="Hugenholtz P."/>
            <person name="Woyke T."/>
            <person name="Wu D."/>
            <person name="Wirth R."/>
            <person name="Brambilla E.-M."/>
            <person name="Klenk H.-P."/>
            <person name="Eisen J.A."/>
        </authorList>
    </citation>
    <scope>NUCLEOTIDE SEQUENCE [LARGE SCALE GENOMIC DNA]</scope>
    <source>
        <strain evidence="5 6">DSM 2279</strain>
    </source>
</reference>
<gene>
    <name evidence="5" type="ORF">Metlim_1223</name>
</gene>
<feature type="domain" description="Methyl-accepting transducer" evidence="4">
    <location>
        <begin position="363"/>
        <end position="599"/>
    </location>
</feature>
<dbReference type="InterPro" id="IPR035965">
    <property type="entry name" value="PAS-like_dom_sf"/>
</dbReference>
<evidence type="ECO:0000256" key="1">
    <source>
        <dbReference type="ARBA" id="ARBA00023224"/>
    </source>
</evidence>
<dbReference type="InterPro" id="IPR013767">
    <property type="entry name" value="PAS_fold"/>
</dbReference>
<proteinExistence type="inferred from homology"/>
<dbReference type="InterPro" id="IPR003660">
    <property type="entry name" value="HAMP_dom"/>
</dbReference>
<protein>
    <submittedName>
        <fullName evidence="5">Methyl-accepting chemotaxis sensory transducer with Pas/Pac sensor</fullName>
    </submittedName>
</protein>
<dbReference type="GO" id="GO:0016020">
    <property type="term" value="C:membrane"/>
    <property type="evidence" value="ECO:0007669"/>
    <property type="project" value="InterPro"/>
</dbReference>
<keyword evidence="6" id="KW-1185">Reference proteome</keyword>
<dbReference type="HOGENOM" id="CLU_000445_107_18_2"/>
<dbReference type="Pfam" id="PF18947">
    <property type="entry name" value="HAMP_2"/>
    <property type="match status" value="1"/>
</dbReference>